<organism evidence="5 6">
    <name type="scientific">Fluoribacter dumoffii</name>
    <dbReference type="NCBI Taxonomy" id="463"/>
    <lineage>
        <taxon>Bacteria</taxon>
        <taxon>Pseudomonadati</taxon>
        <taxon>Pseudomonadota</taxon>
        <taxon>Gammaproteobacteria</taxon>
        <taxon>Legionellales</taxon>
        <taxon>Legionellaceae</taxon>
        <taxon>Fluoribacter</taxon>
    </lineage>
</organism>
<keyword evidence="2 5" id="KW-0808">Transferase</keyword>
<evidence type="ECO:0000256" key="3">
    <source>
        <dbReference type="ARBA" id="ARBA00022691"/>
    </source>
</evidence>
<sequence length="393" mass="45283">MVDIILSYCEIVFSFLCFFYQPNTDKQMKKITSWFTKPTISEPPEKNLPLAESQSNSPNAEFYADYFSLIAKGAKLKLIQAMFGLNLFVLFEDDSSVPEREIIEKLGLMPIRAKKWLHLLSSEGYLVKTTINNQPAYRLPPGFIKLIHSHRWWGMQFFFNSWIETEEENLADVLRFGKIKRTAPWPPKTDSHANWLENWMKNTSTATIECILEHINFQKVTTLLDVGGGDGTMSCAFATAHPHLKAAVYNLPLSAQMARENIAAKQLSDRVQVIEGNFLEDNEFPTGFDLILFARVLFDWNEQVNRKLLTMAYQALPKNGLVAICEFFKNYNHDVCFTCEYRYLFNDDFAAHVMKTKEEYFSMLDDIGFTVIPLKADAEEKHPLDYSLILAKK</sequence>
<protein>
    <submittedName>
        <fullName evidence="5">Multifunctional cyclase-dehydratase-3-O-methyl transferase tcmN</fullName>
    </submittedName>
</protein>
<dbReference type="InterPro" id="IPR016461">
    <property type="entry name" value="COMT-like"/>
</dbReference>
<evidence type="ECO:0000313" key="6">
    <source>
        <dbReference type="Proteomes" id="UP000254554"/>
    </source>
</evidence>
<reference evidence="5 6" key="1">
    <citation type="submission" date="2018-06" db="EMBL/GenBank/DDBJ databases">
        <authorList>
            <consortium name="Pathogen Informatics"/>
            <person name="Doyle S."/>
        </authorList>
    </citation>
    <scope>NUCLEOTIDE SEQUENCE [LARGE SCALE GENOMIC DNA]</scope>
    <source>
        <strain evidence="5 6">NCTC11370</strain>
    </source>
</reference>
<accession>A0A377G877</accession>
<name>A0A377G877_9GAMM</name>
<dbReference type="GO" id="GO:0008171">
    <property type="term" value="F:O-methyltransferase activity"/>
    <property type="evidence" value="ECO:0007669"/>
    <property type="project" value="InterPro"/>
</dbReference>
<dbReference type="SUPFAM" id="SSF53335">
    <property type="entry name" value="S-adenosyl-L-methionine-dependent methyltransferases"/>
    <property type="match status" value="1"/>
</dbReference>
<dbReference type="AlphaFoldDB" id="A0A377G877"/>
<dbReference type="InterPro" id="IPR029063">
    <property type="entry name" value="SAM-dependent_MTases_sf"/>
</dbReference>
<proteinExistence type="predicted"/>
<evidence type="ECO:0000256" key="1">
    <source>
        <dbReference type="ARBA" id="ARBA00022603"/>
    </source>
</evidence>
<dbReference type="EMBL" id="UGGT01000001">
    <property type="protein sequence ID" value="STO20670.1"/>
    <property type="molecule type" value="Genomic_DNA"/>
</dbReference>
<dbReference type="STRING" id="1094715.GCA_000236165_01692"/>
<evidence type="ECO:0000256" key="2">
    <source>
        <dbReference type="ARBA" id="ARBA00022679"/>
    </source>
</evidence>
<evidence type="ECO:0000259" key="4">
    <source>
        <dbReference type="Pfam" id="PF00891"/>
    </source>
</evidence>
<keyword evidence="6" id="KW-1185">Reference proteome</keyword>
<dbReference type="CDD" id="cd02440">
    <property type="entry name" value="AdoMet_MTases"/>
    <property type="match status" value="1"/>
</dbReference>
<feature type="domain" description="O-methyltransferase C-terminal" evidence="4">
    <location>
        <begin position="197"/>
        <end position="341"/>
    </location>
</feature>
<dbReference type="Proteomes" id="UP000254554">
    <property type="component" value="Unassembled WGS sequence"/>
</dbReference>
<gene>
    <name evidence="5" type="primary">tcmN_3</name>
    <name evidence="5" type="ORF">NCTC11370_00729</name>
</gene>
<dbReference type="PROSITE" id="PS51683">
    <property type="entry name" value="SAM_OMT_II"/>
    <property type="match status" value="1"/>
</dbReference>
<dbReference type="OrthoDB" id="582216at2"/>
<dbReference type="InterPro" id="IPR001077">
    <property type="entry name" value="COMT_C"/>
</dbReference>
<dbReference type="Gene3D" id="3.40.50.150">
    <property type="entry name" value="Vaccinia Virus protein VP39"/>
    <property type="match status" value="1"/>
</dbReference>
<keyword evidence="1" id="KW-0489">Methyltransferase</keyword>
<keyword evidence="3" id="KW-0949">S-adenosyl-L-methionine</keyword>
<dbReference type="GO" id="GO:0032259">
    <property type="term" value="P:methylation"/>
    <property type="evidence" value="ECO:0007669"/>
    <property type="project" value="UniProtKB-KW"/>
</dbReference>
<dbReference type="PANTHER" id="PTHR11746">
    <property type="entry name" value="O-METHYLTRANSFERASE"/>
    <property type="match status" value="1"/>
</dbReference>
<dbReference type="Pfam" id="PF00891">
    <property type="entry name" value="Methyltransf_2"/>
    <property type="match status" value="1"/>
</dbReference>
<evidence type="ECO:0000313" key="5">
    <source>
        <dbReference type="EMBL" id="STO20670.1"/>
    </source>
</evidence>